<feature type="compositionally biased region" description="Basic and acidic residues" evidence="2">
    <location>
        <begin position="306"/>
        <end position="318"/>
    </location>
</feature>
<dbReference type="Proteomes" id="UP000827892">
    <property type="component" value="Chromosome II"/>
</dbReference>
<feature type="compositionally biased region" description="Pro residues" evidence="2">
    <location>
        <begin position="259"/>
        <end position="271"/>
    </location>
</feature>
<feature type="region of interest" description="Disordered" evidence="2">
    <location>
        <begin position="257"/>
        <end position="287"/>
    </location>
</feature>
<evidence type="ECO:0000256" key="2">
    <source>
        <dbReference type="SAM" id="MobiDB-lite"/>
    </source>
</evidence>
<evidence type="ECO:0008006" key="5">
    <source>
        <dbReference type="Google" id="ProtNLM"/>
    </source>
</evidence>
<feature type="compositionally biased region" description="Acidic residues" evidence="2">
    <location>
        <begin position="593"/>
        <end position="616"/>
    </location>
</feature>
<evidence type="ECO:0000313" key="3">
    <source>
        <dbReference type="EMBL" id="ULU04850.1"/>
    </source>
</evidence>
<feature type="region of interest" description="Disordered" evidence="2">
    <location>
        <begin position="1"/>
        <end position="103"/>
    </location>
</feature>
<sequence>MSTESLEDGEIASEHEEQSPEQGDFNDEVLIDQIIQNENGSAQRIRRLEPQSQRPSNRAERRSRQRNSNQAPPQPAGMMATSWHTNGNSGGNNGGNQFGRPPPPESVIFGIPNSPSPQQMMHQQQHQQQHMQIQQMAVSPDITRLQNIVNHNRDFYQPPPPPGMVSRVPFHYFQDPPIPNLMSIPIHRPPPPIHQQSPMIHGPNTSWRTPSDNYDEVFMDVESPAEPPYVQIDPFVKPPVHIPLNAVPPSTTPVLTATPVPPQLPKTPVPTPSKVLEAPSNPPGIHDDEESLRALLLAQIKQPGKRTAEKSKQSAEAKRIRKNSSRLSSSAENAFGAQKPVQTPPPAPKIQVNIGQAAPAIAVVPETVPVSPTPLTPPPADPIAPVAPQLTREERRAQLDQRMKELEESFRLQREKVSNAAKQSKTAATMAAEAAELAKKAEQLNQEAVELRQKCIEDTKNGKEEMRKMLIEKRELQTAIDEMSIDDMEEIDVEEFPVIFFATVKKAEFVEKKIPKQEPATNENGILKPQNPPAPLAAPEVVPARLAAPEALSAPEVPRQVGGHEARAMEHVQATAEQSFNSSNGNETNENVENGEEEEECEVVEGEDEYDTDENEVVAPAPTPSLPTSPDENGVAASSPVPASVPAAPVPEASPAPNKKIELELRARLLNKVQRKSPRNDDSPEPVVTTASPSSTTAVSRAEECRQLLYRMCKFELNGKCEKNRGCSFLHLHGIKDRKTQEQVLEGMFREFFQYKEVDIEPAIGQTMHFMPTFNDFEKLMDQFFKTVIHKTPEYKPRLFNFFAQRR</sequence>
<feature type="compositionally biased region" description="Acidic residues" evidence="2">
    <location>
        <begin position="1"/>
        <end position="11"/>
    </location>
</feature>
<name>A0AAE9DIS8_CAEBR</name>
<evidence type="ECO:0000313" key="4">
    <source>
        <dbReference type="Proteomes" id="UP000827892"/>
    </source>
</evidence>
<proteinExistence type="predicted"/>
<protein>
    <recommendedName>
        <fullName evidence="5">C3H1-type domain-containing protein</fullName>
    </recommendedName>
</protein>
<dbReference type="AlphaFoldDB" id="A0AAE9DIS8"/>
<feature type="compositionally biased region" description="Low complexity" evidence="2">
    <location>
        <begin position="628"/>
        <end position="647"/>
    </location>
</feature>
<feature type="compositionally biased region" description="Gly residues" evidence="2">
    <location>
        <begin position="88"/>
        <end position="97"/>
    </location>
</feature>
<gene>
    <name evidence="3" type="ORF">L3Y34_017538</name>
</gene>
<evidence type="ECO:0000256" key="1">
    <source>
        <dbReference type="SAM" id="Coils"/>
    </source>
</evidence>
<dbReference type="PANTHER" id="PTHR21592:SF12">
    <property type="entry name" value="C3H1-TYPE DOMAIN-CONTAINING PROTEIN"/>
    <property type="match status" value="1"/>
</dbReference>
<organism evidence="3 4">
    <name type="scientific">Caenorhabditis briggsae</name>
    <dbReference type="NCBI Taxonomy" id="6238"/>
    <lineage>
        <taxon>Eukaryota</taxon>
        <taxon>Metazoa</taxon>
        <taxon>Ecdysozoa</taxon>
        <taxon>Nematoda</taxon>
        <taxon>Chromadorea</taxon>
        <taxon>Rhabditida</taxon>
        <taxon>Rhabditina</taxon>
        <taxon>Rhabditomorpha</taxon>
        <taxon>Rhabditoidea</taxon>
        <taxon>Rhabditidae</taxon>
        <taxon>Peloderinae</taxon>
        <taxon>Caenorhabditis</taxon>
    </lineage>
</organism>
<reference evidence="3 4" key="1">
    <citation type="submission" date="2022-05" db="EMBL/GenBank/DDBJ databases">
        <title>Chromosome-level reference genomes for two strains of Caenorhabditis briggsae: an improved platform for comparative genomics.</title>
        <authorList>
            <person name="Stevens L."/>
            <person name="Andersen E.C."/>
        </authorList>
    </citation>
    <scope>NUCLEOTIDE SEQUENCE [LARGE SCALE GENOMIC DNA]</scope>
    <source>
        <strain evidence="3">QX1410_ONT</strain>
        <tissue evidence="3">Whole-organism</tissue>
    </source>
</reference>
<dbReference type="EMBL" id="CP090892">
    <property type="protein sequence ID" value="ULU04850.1"/>
    <property type="molecule type" value="Genomic_DNA"/>
</dbReference>
<feature type="region of interest" description="Disordered" evidence="2">
    <location>
        <begin position="573"/>
        <end position="659"/>
    </location>
</feature>
<accession>A0AAE9DIS8</accession>
<keyword evidence="1" id="KW-0175">Coiled coil</keyword>
<feature type="region of interest" description="Disordered" evidence="2">
    <location>
        <begin position="301"/>
        <end position="346"/>
    </location>
</feature>
<feature type="coiled-coil region" evidence="1">
    <location>
        <begin position="396"/>
        <end position="461"/>
    </location>
</feature>
<feature type="compositionally biased region" description="Low complexity" evidence="2">
    <location>
        <begin position="685"/>
        <end position="699"/>
    </location>
</feature>
<feature type="region of interest" description="Disordered" evidence="2">
    <location>
        <begin position="672"/>
        <end position="699"/>
    </location>
</feature>
<dbReference type="PANTHER" id="PTHR21592">
    <property type="entry name" value="CHROMOSOME UNDETERMINED SCAFFOLD_25, WHOLE GENOME SHOTGUN SEQUENCE"/>
    <property type="match status" value="1"/>
</dbReference>